<reference evidence="1 2" key="1">
    <citation type="submission" date="2022-03" db="EMBL/GenBank/DDBJ databases">
        <title>Novel taxa within the pig intestine.</title>
        <authorList>
            <person name="Wylensek D."/>
            <person name="Bishof K."/>
            <person name="Afrizal A."/>
            <person name="Clavel T."/>
        </authorList>
    </citation>
    <scope>NUCLEOTIDE SEQUENCE [LARGE SCALE GENOMIC DNA]</scope>
    <source>
        <strain evidence="1 2">Cla-KB-P134</strain>
    </source>
</reference>
<keyword evidence="2" id="KW-1185">Reference proteome</keyword>
<evidence type="ECO:0000313" key="1">
    <source>
        <dbReference type="EMBL" id="MDX8417375.1"/>
    </source>
</evidence>
<protein>
    <submittedName>
        <fullName evidence="1">Uncharacterized protein</fullName>
    </submittedName>
</protein>
<dbReference type="Proteomes" id="UP001285244">
    <property type="component" value="Unassembled WGS sequence"/>
</dbReference>
<dbReference type="RefSeq" id="WP_320325671.1">
    <property type="nucleotide sequence ID" value="NZ_JALBUS010000007.1"/>
</dbReference>
<sequence>MLNLEKVMARHGKVEEMAPNIRYYIDLGNNHLDENILVEVSICENDGSKYALPKLWKKNGWMDHELETWIHLMVYVTDPSGLCHGKYNPTEKAGKVNFDWMLEVTPENLEKLLTEVERRAGLKEA</sequence>
<accession>A0ABU4WLE0</accession>
<proteinExistence type="predicted"/>
<comment type="caution">
    <text evidence="1">The sequence shown here is derived from an EMBL/GenBank/DDBJ whole genome shotgun (WGS) entry which is preliminary data.</text>
</comment>
<dbReference type="EMBL" id="JALBUS010000007">
    <property type="protein sequence ID" value="MDX8417375.1"/>
    <property type="molecule type" value="Genomic_DNA"/>
</dbReference>
<gene>
    <name evidence="1" type="ORF">MOZ64_05910</name>
</gene>
<evidence type="ECO:0000313" key="2">
    <source>
        <dbReference type="Proteomes" id="UP001285244"/>
    </source>
</evidence>
<name>A0ABU4WLE0_9FIRM</name>
<organism evidence="1 2">
    <name type="scientific">Absicoccus intestinalis</name>
    <dbReference type="NCBI Taxonomy" id="2926319"/>
    <lineage>
        <taxon>Bacteria</taxon>
        <taxon>Bacillati</taxon>
        <taxon>Bacillota</taxon>
        <taxon>Erysipelotrichia</taxon>
        <taxon>Erysipelotrichales</taxon>
        <taxon>Erysipelotrichaceae</taxon>
        <taxon>Absicoccus</taxon>
    </lineage>
</organism>